<dbReference type="PANTHER" id="PTHR10760:SF2">
    <property type="entry name" value="LD13476P-RELATED"/>
    <property type="match status" value="1"/>
</dbReference>
<reference evidence="3" key="1">
    <citation type="submission" date="2025-08" db="UniProtKB">
        <authorList>
            <consortium name="RefSeq"/>
        </authorList>
    </citation>
    <scope>IDENTIFICATION</scope>
</reference>
<dbReference type="KEGG" id="bany:112043691"/>
<dbReference type="InterPro" id="IPR010448">
    <property type="entry name" value="Torsin"/>
</dbReference>
<dbReference type="GO" id="GO:0016887">
    <property type="term" value="F:ATP hydrolysis activity"/>
    <property type="evidence" value="ECO:0007669"/>
    <property type="project" value="InterPro"/>
</dbReference>
<dbReference type="GO" id="GO:0012505">
    <property type="term" value="C:endomembrane system"/>
    <property type="evidence" value="ECO:0007669"/>
    <property type="project" value="UniProtKB-ARBA"/>
</dbReference>
<dbReference type="OrthoDB" id="8191652at2759"/>
<accession>A0A6J1MWT5</accession>
<sequence>MDDLCYEPMDVDLSAQSTSVMDISYASSNNIDLSIVKTEPPEPDIISHENNFDVKPQIINKLAHENNFDVKPEIINKLAHENNFDVKPEIINKLAHANNFDVKPETINKLVLNKIQNRSIPVISTRNSLRLQPIILLSCVIFISILTHQISNFNCCESLNMDIMKHNLMSKLYGQTVAAESIIKALESKETKKILILYGGTGVGKTYSTALMFENVLNHNNIYHYTMPSFLQTFTSEFMLGLLFCKSTIFIVDDLTSNDILNIKSPIKELLAKSERPSRNMTIILIYNCDIVKENFSRKCDDKFPLELRQSLEEFDVKKYFIKFNSLSEEHLRNCIEDELAGRKMSARDINKIVKNFNVTLHGCKGVHQKLQYMKIL</sequence>
<dbReference type="SUPFAM" id="SSF52540">
    <property type="entry name" value="P-loop containing nucleoside triphosphate hydrolases"/>
    <property type="match status" value="1"/>
</dbReference>
<name>A0A6J1MWT5_BICAN</name>
<dbReference type="GeneID" id="112043691"/>
<dbReference type="RefSeq" id="XP_023934976.1">
    <property type="nucleotide sequence ID" value="XM_024079208.2"/>
</dbReference>
<evidence type="ECO:0000256" key="1">
    <source>
        <dbReference type="ARBA" id="ARBA00006235"/>
    </source>
</evidence>
<gene>
    <name evidence="3" type="primary">LOC112043691</name>
</gene>
<comment type="similarity">
    <text evidence="1">Belongs to the ClpA/ClpB family. Torsin subfamily.</text>
</comment>
<organism evidence="2 3">
    <name type="scientific">Bicyclus anynana</name>
    <name type="common">Squinting bush brown butterfly</name>
    <dbReference type="NCBI Taxonomy" id="110368"/>
    <lineage>
        <taxon>Eukaryota</taxon>
        <taxon>Metazoa</taxon>
        <taxon>Ecdysozoa</taxon>
        <taxon>Arthropoda</taxon>
        <taxon>Hexapoda</taxon>
        <taxon>Insecta</taxon>
        <taxon>Pterygota</taxon>
        <taxon>Neoptera</taxon>
        <taxon>Endopterygota</taxon>
        <taxon>Lepidoptera</taxon>
        <taxon>Glossata</taxon>
        <taxon>Ditrysia</taxon>
        <taxon>Papilionoidea</taxon>
        <taxon>Nymphalidae</taxon>
        <taxon>Satyrinae</taxon>
        <taxon>Satyrini</taxon>
        <taxon>Mycalesina</taxon>
        <taxon>Bicyclus</taxon>
    </lineage>
</organism>
<dbReference type="GO" id="GO:0005737">
    <property type="term" value="C:cytoplasm"/>
    <property type="evidence" value="ECO:0007669"/>
    <property type="project" value="UniProtKB-ARBA"/>
</dbReference>
<protein>
    <submittedName>
        <fullName evidence="3">Uncharacterized protein LOC112043691</fullName>
    </submittedName>
</protein>
<dbReference type="Gene3D" id="3.40.50.300">
    <property type="entry name" value="P-loop containing nucleotide triphosphate hydrolases"/>
    <property type="match status" value="1"/>
</dbReference>
<dbReference type="AlphaFoldDB" id="A0A6J1MWT5"/>
<proteinExistence type="inferred from homology"/>
<evidence type="ECO:0000313" key="3">
    <source>
        <dbReference type="RefSeq" id="XP_023934976.1"/>
    </source>
</evidence>
<dbReference type="PANTHER" id="PTHR10760">
    <property type="entry name" value="TORSIN"/>
    <property type="match status" value="1"/>
</dbReference>
<evidence type="ECO:0000313" key="2">
    <source>
        <dbReference type="Proteomes" id="UP001652582"/>
    </source>
</evidence>
<dbReference type="InterPro" id="IPR027417">
    <property type="entry name" value="P-loop_NTPase"/>
</dbReference>
<keyword evidence="2" id="KW-1185">Reference proteome</keyword>
<dbReference type="Proteomes" id="UP001652582">
    <property type="component" value="Chromosome 7"/>
</dbReference>
<dbReference type="GO" id="GO:0005524">
    <property type="term" value="F:ATP binding"/>
    <property type="evidence" value="ECO:0007669"/>
    <property type="project" value="InterPro"/>
</dbReference>